<dbReference type="AlphaFoldDB" id="A0A975BYD0"/>
<sequence length="103" mass="11774">MMELNVTQDRQLACFEIRGDIDEPGAEDLKQRFRELHIPSLREVTFDFKNVSHIGSAGIGKLLLFYKDLALNGGRIKIENVSETVYELFGVLKLDTIFTISKR</sequence>
<dbReference type="SUPFAM" id="SSF52091">
    <property type="entry name" value="SpoIIaa-like"/>
    <property type="match status" value="1"/>
</dbReference>
<dbReference type="GO" id="GO:0043856">
    <property type="term" value="F:anti-sigma factor antagonist activity"/>
    <property type="evidence" value="ECO:0007669"/>
    <property type="project" value="TreeGrafter"/>
</dbReference>
<name>A0A975BYD0_9BACT</name>
<proteinExistence type="predicted"/>
<dbReference type="PANTHER" id="PTHR33495">
    <property type="entry name" value="ANTI-SIGMA FACTOR ANTAGONIST TM_1081-RELATED-RELATED"/>
    <property type="match status" value="1"/>
</dbReference>
<dbReference type="InterPro" id="IPR036513">
    <property type="entry name" value="STAS_dom_sf"/>
</dbReference>
<dbReference type="RefSeq" id="WP_207680580.1">
    <property type="nucleotide sequence ID" value="NZ_CP061800.1"/>
</dbReference>
<feature type="domain" description="STAS" evidence="1">
    <location>
        <begin position="2"/>
        <end position="103"/>
    </location>
</feature>
<accession>A0A975BYD0</accession>
<protein>
    <submittedName>
        <fullName evidence="2">STAS domain-containing protein</fullName>
    </submittedName>
</protein>
<gene>
    <name evidence="2" type="ORF">dnm_099380</name>
</gene>
<dbReference type="Pfam" id="PF01740">
    <property type="entry name" value="STAS"/>
    <property type="match status" value="1"/>
</dbReference>
<evidence type="ECO:0000313" key="3">
    <source>
        <dbReference type="Proteomes" id="UP000663722"/>
    </source>
</evidence>
<evidence type="ECO:0000313" key="2">
    <source>
        <dbReference type="EMBL" id="QTA93830.1"/>
    </source>
</evidence>
<reference evidence="2" key="1">
    <citation type="journal article" date="2021" name="Microb. Physiol.">
        <title>Proteogenomic Insights into the Physiology of Marine, Sulfate-Reducing, Filamentous Desulfonema limicola and Desulfonema magnum.</title>
        <authorList>
            <person name="Schnaars V."/>
            <person name="Wohlbrand L."/>
            <person name="Scheve S."/>
            <person name="Hinrichs C."/>
            <person name="Reinhardt R."/>
            <person name="Rabus R."/>
        </authorList>
    </citation>
    <scope>NUCLEOTIDE SEQUENCE</scope>
    <source>
        <strain evidence="2">4be13</strain>
    </source>
</reference>
<dbReference type="KEGG" id="dmm:dnm_099380"/>
<organism evidence="2 3">
    <name type="scientific">Desulfonema magnum</name>
    <dbReference type="NCBI Taxonomy" id="45655"/>
    <lineage>
        <taxon>Bacteria</taxon>
        <taxon>Pseudomonadati</taxon>
        <taxon>Thermodesulfobacteriota</taxon>
        <taxon>Desulfobacteria</taxon>
        <taxon>Desulfobacterales</taxon>
        <taxon>Desulfococcaceae</taxon>
        <taxon>Desulfonema</taxon>
    </lineage>
</organism>
<dbReference type="PROSITE" id="PS50801">
    <property type="entry name" value="STAS"/>
    <property type="match status" value="1"/>
</dbReference>
<dbReference type="InterPro" id="IPR002645">
    <property type="entry name" value="STAS_dom"/>
</dbReference>
<keyword evidence="3" id="KW-1185">Reference proteome</keyword>
<dbReference type="Proteomes" id="UP000663722">
    <property type="component" value="Chromosome"/>
</dbReference>
<dbReference type="Gene3D" id="3.30.750.24">
    <property type="entry name" value="STAS domain"/>
    <property type="match status" value="1"/>
</dbReference>
<dbReference type="EMBL" id="CP061800">
    <property type="protein sequence ID" value="QTA93830.1"/>
    <property type="molecule type" value="Genomic_DNA"/>
</dbReference>
<evidence type="ECO:0000259" key="1">
    <source>
        <dbReference type="PROSITE" id="PS50801"/>
    </source>
</evidence>
<dbReference type="CDD" id="cd07043">
    <property type="entry name" value="STAS_anti-anti-sigma_factors"/>
    <property type="match status" value="1"/>
</dbReference>